<feature type="transmembrane region" description="Helical" evidence="8">
    <location>
        <begin position="21"/>
        <end position="52"/>
    </location>
</feature>
<feature type="transmembrane region" description="Helical" evidence="8">
    <location>
        <begin position="135"/>
        <end position="159"/>
    </location>
</feature>
<keyword evidence="2 8" id="KW-0812">Transmembrane</keyword>
<evidence type="ECO:0000313" key="11">
    <source>
        <dbReference type="EMBL" id="MBP2058837.1"/>
    </source>
</evidence>
<accession>A0ABS4MGL9</accession>
<dbReference type="InterPro" id="IPR039421">
    <property type="entry name" value="Type_1_exporter"/>
</dbReference>
<evidence type="ECO:0000256" key="5">
    <source>
        <dbReference type="ARBA" id="ARBA00022989"/>
    </source>
</evidence>
<dbReference type="Pfam" id="PF00005">
    <property type="entry name" value="ABC_tran"/>
    <property type="match status" value="2"/>
</dbReference>
<dbReference type="PROSITE" id="PS50929">
    <property type="entry name" value="ABC_TM1F"/>
    <property type="match status" value="1"/>
</dbReference>
<evidence type="ECO:0000256" key="8">
    <source>
        <dbReference type="SAM" id="Phobius"/>
    </source>
</evidence>
<dbReference type="SMART" id="SM00382">
    <property type="entry name" value="AAA"/>
    <property type="match status" value="2"/>
</dbReference>
<organism evidence="11 12">
    <name type="scientific">Lactobacillus colini</name>
    <dbReference type="NCBI Taxonomy" id="1819254"/>
    <lineage>
        <taxon>Bacteria</taxon>
        <taxon>Bacillati</taxon>
        <taxon>Bacillota</taxon>
        <taxon>Bacilli</taxon>
        <taxon>Lactobacillales</taxon>
        <taxon>Lactobacillaceae</taxon>
        <taxon>Lactobacillus</taxon>
    </lineage>
</organism>
<comment type="subcellular location">
    <subcellularLocation>
        <location evidence="1">Cell membrane</location>
        <topology evidence="1">Multi-pass membrane protein</topology>
    </subcellularLocation>
</comment>
<proteinExistence type="predicted"/>
<evidence type="ECO:0000256" key="2">
    <source>
        <dbReference type="ARBA" id="ARBA00022692"/>
    </source>
</evidence>
<evidence type="ECO:0000256" key="1">
    <source>
        <dbReference type="ARBA" id="ARBA00004651"/>
    </source>
</evidence>
<feature type="transmembrane region" description="Helical" evidence="8">
    <location>
        <begin position="616"/>
        <end position="639"/>
    </location>
</feature>
<evidence type="ECO:0000256" key="4">
    <source>
        <dbReference type="ARBA" id="ARBA00022840"/>
    </source>
</evidence>
<feature type="transmembrane region" description="Helical" evidence="8">
    <location>
        <begin position="251"/>
        <end position="274"/>
    </location>
</feature>
<dbReference type="SUPFAM" id="SSF52540">
    <property type="entry name" value="P-loop containing nucleoside triphosphate hydrolases"/>
    <property type="match status" value="2"/>
</dbReference>
<feature type="transmembrane region" description="Helical" evidence="8">
    <location>
        <begin position="654"/>
        <end position="675"/>
    </location>
</feature>
<dbReference type="Gene3D" id="3.40.50.300">
    <property type="entry name" value="P-loop containing nucleotide triphosphate hydrolases"/>
    <property type="match status" value="2"/>
</dbReference>
<dbReference type="Proteomes" id="UP001519292">
    <property type="component" value="Unassembled WGS sequence"/>
</dbReference>
<feature type="transmembrane region" description="Helical" evidence="8">
    <location>
        <begin position="58"/>
        <end position="77"/>
    </location>
</feature>
<evidence type="ECO:0000256" key="3">
    <source>
        <dbReference type="ARBA" id="ARBA00022741"/>
    </source>
</evidence>
<feature type="transmembrane region" description="Helical" evidence="8">
    <location>
        <begin position="868"/>
        <end position="886"/>
    </location>
</feature>
<feature type="domain" description="ABC transporter" evidence="9">
    <location>
        <begin position="348"/>
        <end position="582"/>
    </location>
</feature>
<feature type="coiled-coil region" evidence="7">
    <location>
        <begin position="225"/>
        <end position="252"/>
    </location>
</feature>
<dbReference type="InterPro" id="IPR011527">
    <property type="entry name" value="ABC1_TM_dom"/>
</dbReference>
<keyword evidence="7" id="KW-0175">Coiled coil</keyword>
<reference evidence="11 12" key="1">
    <citation type="submission" date="2021-03" db="EMBL/GenBank/DDBJ databases">
        <title>Genomic Encyclopedia of Type Strains, Phase IV (KMG-IV): sequencing the most valuable type-strain genomes for metagenomic binning, comparative biology and taxonomic classification.</title>
        <authorList>
            <person name="Goeker M."/>
        </authorList>
    </citation>
    <scope>NUCLEOTIDE SEQUENCE [LARGE SCALE GENOMIC DNA]</scope>
    <source>
        <strain evidence="11 12">DSM 101872</strain>
    </source>
</reference>
<feature type="domain" description="ABC transporter" evidence="9">
    <location>
        <begin position="955"/>
        <end position="1193"/>
    </location>
</feature>
<dbReference type="PROSITE" id="PS50893">
    <property type="entry name" value="ABC_TRANSPORTER_2"/>
    <property type="match status" value="2"/>
</dbReference>
<evidence type="ECO:0000313" key="12">
    <source>
        <dbReference type="Proteomes" id="UP001519292"/>
    </source>
</evidence>
<dbReference type="Gene3D" id="1.20.1560.10">
    <property type="entry name" value="ABC transporter type 1, transmembrane domain"/>
    <property type="match status" value="2"/>
</dbReference>
<dbReference type="PANTHER" id="PTHR43394:SF1">
    <property type="entry name" value="ATP-BINDING CASSETTE SUB-FAMILY B MEMBER 10, MITOCHONDRIAL"/>
    <property type="match status" value="1"/>
</dbReference>
<protein>
    <submittedName>
        <fullName evidence="11">ABC-type multidrug transport system fused ATPase/permease subunit</fullName>
    </submittedName>
</protein>
<dbReference type="PROSITE" id="PS00211">
    <property type="entry name" value="ABC_TRANSPORTER_1"/>
    <property type="match status" value="1"/>
</dbReference>
<dbReference type="RefSeq" id="WP_209687554.1">
    <property type="nucleotide sequence ID" value="NZ_JAGGLU010000016.1"/>
</dbReference>
<sequence>MLNKVINNIQLLLSFTGKRKRLFLIWPLLIIFYTLSNVLISSTIPAYVVAIFSNYVSYLQLGLLLILCFIIGLFNWLKDRLSRKMFWENIYLRMVITAQDAQSFLSEPYELSLNEQQKEMRETSMHYGFSDDNSGVALFFPELVASVSALASLMVIIIVLAKLSLVLPVIAVVTICLAFYAMKNYATVRNSLNKNMKDLYLRYDYYNRIAFSDDASQITRLYNYSSKMKKKLEDSANQIENLESRILKKKLLNTVLLQIFALLRIVTIYGFLIWQALTGKISSTEFTFYFTICTNLELLVNNLWTHTRLFLSANDDLTIGREYIDKSRKYLLTSNYKNSHPLDEAVTIEFDHVYFKYPNAEQYTIQDFNLKINKGEHLALIGHNGAGKSTLMLLLMGYLSPSKGKIIINGKPATAAERKSKFSTMFQDNTVLATSVDNNITLFQPSSPSQIQDVYAKVGLSNILKKGLTGDSILTKHIDPSGVELSGGETETLMLARMLFRRAGAYILDEPSASLDAIKEKELYAAIEKLIHEKTVIFISHRLASISLSDNICLLANGQISAYGKHEQLLQTSQEYRDLYESQSKYYKGGMTLMLKKIHEFIALVPKMNELYPHIILLEVISSILASVLKFINVLFIGLELNLLFNAKQDINRIAYVTAGFIAITIVLSIASKALHDYTEKQTRLINLWAKTSMSKHLFEVDYETFEDAGFRSLYNDVKSGLEFVGGFQLYIENVVSSVVSFMTTLIMSGGVLVTVMVAPAKNGAISNLVLFLVIAILLVFILGVSFLGGKKFGKIMNDFFVFNVQFNQKLNYYFEQAFKDLKVKRLLSLFDPGQVFFREARSDVLSGIDKDRDLQVKAVSVRSFPTIIINTVIGLIYIILGLTILNRGLGVGLIVTSVGTLELLIYDLSSFLNALGNSDASLNVVKQYFKFMNYGSMKNSSDRVPKIDSNNVEIVFHNVSYQYPNRKDYALKNINLTLKGNSKIALVGRNGSGKTTLVKLLLRLINPTSGQITMNGINIQDFDLVAYQKLFSSVPQSTFLYADTVASNISLGEQEDSDKLIASLKKVNLAQKISSFKLGIDTPLTSELDQDGVNLSGGEAQAIGISRAVYRDSPIYVLDEPTAALDPIKEAEMFNYVNQVTDNRMVLFISHRMSMTTYSDKIYVLDGGQLVEQGNHHTLMQNDGLYYQMFKAQQDYFKKMA</sequence>
<dbReference type="PANTHER" id="PTHR43394">
    <property type="entry name" value="ATP-DEPENDENT PERMEASE MDL1, MITOCHONDRIAL"/>
    <property type="match status" value="1"/>
</dbReference>
<dbReference type="EMBL" id="JAGGLU010000016">
    <property type="protein sequence ID" value="MBP2058837.1"/>
    <property type="molecule type" value="Genomic_DNA"/>
</dbReference>
<comment type="caution">
    <text evidence="11">The sequence shown here is derived from an EMBL/GenBank/DDBJ whole genome shotgun (WGS) entry which is preliminary data.</text>
</comment>
<evidence type="ECO:0000259" key="9">
    <source>
        <dbReference type="PROSITE" id="PS50893"/>
    </source>
</evidence>
<feature type="transmembrane region" description="Helical" evidence="8">
    <location>
        <begin position="165"/>
        <end position="182"/>
    </location>
</feature>
<keyword evidence="3" id="KW-0547">Nucleotide-binding</keyword>
<name>A0ABS4MGL9_9LACO</name>
<dbReference type="CDD" id="cd03228">
    <property type="entry name" value="ABCC_MRP_Like"/>
    <property type="match status" value="1"/>
</dbReference>
<feature type="transmembrane region" description="Helical" evidence="8">
    <location>
        <begin position="739"/>
        <end position="759"/>
    </location>
</feature>
<evidence type="ECO:0000259" key="10">
    <source>
        <dbReference type="PROSITE" id="PS50929"/>
    </source>
</evidence>
<dbReference type="InterPro" id="IPR036640">
    <property type="entry name" value="ABC1_TM_sf"/>
</dbReference>
<gene>
    <name evidence="11" type="ORF">J2Z60_002028</name>
</gene>
<evidence type="ECO:0000256" key="7">
    <source>
        <dbReference type="SAM" id="Coils"/>
    </source>
</evidence>
<feature type="domain" description="ABC transmembrane type-1" evidence="10">
    <location>
        <begin position="129"/>
        <end position="312"/>
    </location>
</feature>
<dbReference type="InterPro" id="IPR017871">
    <property type="entry name" value="ABC_transporter-like_CS"/>
</dbReference>
<keyword evidence="12" id="KW-1185">Reference proteome</keyword>
<dbReference type="InterPro" id="IPR003593">
    <property type="entry name" value="AAA+_ATPase"/>
</dbReference>
<dbReference type="InterPro" id="IPR027417">
    <property type="entry name" value="P-loop_NTPase"/>
</dbReference>
<feature type="transmembrane region" description="Helical" evidence="8">
    <location>
        <begin position="765"/>
        <end position="788"/>
    </location>
</feature>
<dbReference type="InterPro" id="IPR003439">
    <property type="entry name" value="ABC_transporter-like_ATP-bd"/>
</dbReference>
<keyword evidence="6 8" id="KW-0472">Membrane</keyword>
<feature type="transmembrane region" description="Helical" evidence="8">
    <location>
        <begin position="286"/>
        <end position="304"/>
    </location>
</feature>
<evidence type="ECO:0000256" key="6">
    <source>
        <dbReference type="ARBA" id="ARBA00023136"/>
    </source>
</evidence>
<dbReference type="SUPFAM" id="SSF90123">
    <property type="entry name" value="ABC transporter transmembrane region"/>
    <property type="match status" value="2"/>
</dbReference>
<keyword evidence="5 8" id="KW-1133">Transmembrane helix</keyword>
<keyword evidence="4" id="KW-0067">ATP-binding</keyword>